<gene>
    <name evidence="2" type="ORF">JYU34_022234</name>
</gene>
<protein>
    <recommendedName>
        <fullName evidence="1">CCHC-type domain-containing protein</fullName>
    </recommendedName>
</protein>
<accession>A0ABQ7PS51</accession>
<evidence type="ECO:0000313" key="3">
    <source>
        <dbReference type="Proteomes" id="UP000823941"/>
    </source>
</evidence>
<keyword evidence="3" id="KW-1185">Reference proteome</keyword>
<dbReference type="InterPro" id="IPR036875">
    <property type="entry name" value="Znf_CCHC_sf"/>
</dbReference>
<comment type="caution">
    <text evidence="2">The sequence shown here is derived from an EMBL/GenBank/DDBJ whole genome shotgun (WGS) entry which is preliminary data.</text>
</comment>
<dbReference type="EMBL" id="JAHIBW010000031">
    <property type="protein sequence ID" value="KAG7295245.1"/>
    <property type="molecule type" value="Genomic_DNA"/>
</dbReference>
<reference evidence="2 3" key="1">
    <citation type="submission" date="2021-06" db="EMBL/GenBank/DDBJ databases">
        <title>A haploid diamondback moth (Plutella xylostella L.) genome assembly resolves 31 chromosomes and identifies a diamide resistance mutation.</title>
        <authorList>
            <person name="Ward C.M."/>
            <person name="Perry K.D."/>
            <person name="Baker G."/>
            <person name="Powis K."/>
            <person name="Heckel D.G."/>
            <person name="Baxter S.W."/>
        </authorList>
    </citation>
    <scope>NUCLEOTIDE SEQUENCE [LARGE SCALE GENOMIC DNA]</scope>
    <source>
        <strain evidence="2 3">LV</strain>
        <tissue evidence="2">Single pupa</tissue>
    </source>
</reference>
<proteinExistence type="predicted"/>
<evidence type="ECO:0000259" key="1">
    <source>
        <dbReference type="SMART" id="SM00343"/>
    </source>
</evidence>
<evidence type="ECO:0000313" key="2">
    <source>
        <dbReference type="EMBL" id="KAG7295245.1"/>
    </source>
</evidence>
<dbReference type="PANTHER" id="PTHR33198:SF19">
    <property type="entry name" value="CCHC-TYPE DOMAIN-CONTAINING PROTEIN"/>
    <property type="match status" value="1"/>
</dbReference>
<dbReference type="SMART" id="SM00343">
    <property type="entry name" value="ZnF_C2HC"/>
    <property type="match status" value="2"/>
</dbReference>
<feature type="domain" description="CCHC-type" evidence="1">
    <location>
        <begin position="213"/>
        <end position="229"/>
    </location>
</feature>
<dbReference type="InterPro" id="IPR001878">
    <property type="entry name" value="Znf_CCHC"/>
</dbReference>
<feature type="domain" description="CCHC-type" evidence="1">
    <location>
        <begin position="233"/>
        <end position="249"/>
    </location>
</feature>
<organism evidence="2 3">
    <name type="scientific">Plutella xylostella</name>
    <name type="common">Diamondback moth</name>
    <name type="synonym">Plutella maculipennis</name>
    <dbReference type="NCBI Taxonomy" id="51655"/>
    <lineage>
        <taxon>Eukaryota</taxon>
        <taxon>Metazoa</taxon>
        <taxon>Ecdysozoa</taxon>
        <taxon>Arthropoda</taxon>
        <taxon>Hexapoda</taxon>
        <taxon>Insecta</taxon>
        <taxon>Pterygota</taxon>
        <taxon>Neoptera</taxon>
        <taxon>Endopterygota</taxon>
        <taxon>Lepidoptera</taxon>
        <taxon>Glossata</taxon>
        <taxon>Ditrysia</taxon>
        <taxon>Yponomeutoidea</taxon>
        <taxon>Plutellidae</taxon>
        <taxon>Plutella</taxon>
    </lineage>
</organism>
<name>A0ABQ7PS51_PLUXY</name>
<sequence>MSAAFTPFIGSINNFDYQQHDWVTFKSKLQQFFLANDLNDVSDKAGLKRRAILLSAFTDESFKLASNLVLPKSLEEIGFGDIFKSLDAHFTPKRCGFAVRSQFYAATQQPGESYAQWAVRLRGLAAHCSFKHLEDALLDKFVMGMSAGPEREKLFGMDIDDLSLAKAVDQAESVRCARTAAAASAPAGSGCGPLFKMDGGPRPTTTGAATSEKCAVCGRKNHKTSECRFANYKCKKCNNRGHLRKMCKKMNYVGLCDTSEGDDVLTE</sequence>
<dbReference type="Gene3D" id="4.10.60.10">
    <property type="entry name" value="Zinc finger, CCHC-type"/>
    <property type="match status" value="1"/>
</dbReference>
<dbReference type="SUPFAM" id="SSF57756">
    <property type="entry name" value="Retrovirus zinc finger-like domains"/>
    <property type="match status" value="1"/>
</dbReference>
<dbReference type="PANTHER" id="PTHR33198">
    <property type="entry name" value="ANK_REP_REGION DOMAIN-CONTAINING PROTEIN-RELATED"/>
    <property type="match status" value="1"/>
</dbReference>
<dbReference type="Proteomes" id="UP000823941">
    <property type="component" value="Chromosome 31"/>
</dbReference>